<protein>
    <recommendedName>
        <fullName evidence="7">Radical SAM core domain-containing protein</fullName>
    </recommendedName>
</protein>
<dbReference type="GO" id="GO:0046872">
    <property type="term" value="F:metal ion binding"/>
    <property type="evidence" value="ECO:0007669"/>
    <property type="project" value="UniProtKB-KW"/>
</dbReference>
<comment type="cofactor">
    <cofactor evidence="1">
        <name>[4Fe-4S] cluster</name>
        <dbReference type="ChEBI" id="CHEBI:49883"/>
    </cofactor>
</comment>
<dbReference type="CDD" id="cd01335">
    <property type="entry name" value="Radical_SAM"/>
    <property type="match status" value="1"/>
</dbReference>
<evidence type="ECO:0000313" key="8">
    <source>
        <dbReference type="EMBL" id="PIR08446.1"/>
    </source>
</evidence>
<dbReference type="Pfam" id="PF13186">
    <property type="entry name" value="SPASM"/>
    <property type="match status" value="1"/>
</dbReference>
<dbReference type="CDD" id="cd21109">
    <property type="entry name" value="SPASM"/>
    <property type="match status" value="1"/>
</dbReference>
<dbReference type="Gene3D" id="3.20.20.70">
    <property type="entry name" value="Aldolase class I"/>
    <property type="match status" value="1"/>
</dbReference>
<evidence type="ECO:0000259" key="7">
    <source>
        <dbReference type="PROSITE" id="PS51918"/>
    </source>
</evidence>
<evidence type="ECO:0000256" key="1">
    <source>
        <dbReference type="ARBA" id="ARBA00001966"/>
    </source>
</evidence>
<dbReference type="EMBL" id="PCWS01000068">
    <property type="protein sequence ID" value="PIR08446.1"/>
    <property type="molecule type" value="Genomic_DNA"/>
</dbReference>
<dbReference type="GO" id="GO:0051539">
    <property type="term" value="F:4 iron, 4 sulfur cluster binding"/>
    <property type="evidence" value="ECO:0007669"/>
    <property type="project" value="UniProtKB-KW"/>
</dbReference>
<comment type="caution">
    <text evidence="8">The sequence shown here is derived from an EMBL/GenBank/DDBJ whole genome shotgun (WGS) entry which is preliminary data.</text>
</comment>
<accession>A0A2H0NJT2</accession>
<dbReference type="SMART" id="SM00729">
    <property type="entry name" value="Elp3"/>
    <property type="match status" value="1"/>
</dbReference>
<dbReference type="GO" id="GO:0003824">
    <property type="term" value="F:catalytic activity"/>
    <property type="evidence" value="ECO:0007669"/>
    <property type="project" value="InterPro"/>
</dbReference>
<keyword evidence="5" id="KW-0408">Iron</keyword>
<organism evidence="8 9">
    <name type="scientific">Candidatus Gottesmanbacteria bacterium CG11_big_fil_rev_8_21_14_0_20_37_11</name>
    <dbReference type="NCBI Taxonomy" id="1974575"/>
    <lineage>
        <taxon>Bacteria</taxon>
        <taxon>Candidatus Gottesmaniibacteriota</taxon>
    </lineage>
</organism>
<proteinExistence type="predicted"/>
<dbReference type="InterPro" id="IPR023885">
    <property type="entry name" value="4Fe4S-binding_SPASM_dom"/>
</dbReference>
<dbReference type="SFLD" id="SFLDS00029">
    <property type="entry name" value="Radical_SAM"/>
    <property type="match status" value="1"/>
</dbReference>
<dbReference type="SFLD" id="SFLDG01386">
    <property type="entry name" value="main_SPASM_domain-containing"/>
    <property type="match status" value="1"/>
</dbReference>
<dbReference type="AlphaFoldDB" id="A0A2H0NJT2"/>
<dbReference type="InterPro" id="IPR058240">
    <property type="entry name" value="rSAM_sf"/>
</dbReference>
<evidence type="ECO:0000256" key="2">
    <source>
        <dbReference type="ARBA" id="ARBA00022485"/>
    </source>
</evidence>
<evidence type="ECO:0000313" key="9">
    <source>
        <dbReference type="Proteomes" id="UP000230707"/>
    </source>
</evidence>
<reference evidence="8 9" key="1">
    <citation type="submission" date="2017-09" db="EMBL/GenBank/DDBJ databases">
        <title>Depth-based differentiation of microbial function through sediment-hosted aquifers and enrichment of novel symbionts in the deep terrestrial subsurface.</title>
        <authorList>
            <person name="Probst A.J."/>
            <person name="Ladd B."/>
            <person name="Jarett J.K."/>
            <person name="Geller-Mcgrath D.E."/>
            <person name="Sieber C.M."/>
            <person name="Emerson J.B."/>
            <person name="Anantharaman K."/>
            <person name="Thomas B.C."/>
            <person name="Malmstrom R."/>
            <person name="Stieglmeier M."/>
            <person name="Klingl A."/>
            <person name="Woyke T."/>
            <person name="Ryan C.M."/>
            <person name="Banfield J.F."/>
        </authorList>
    </citation>
    <scope>NUCLEOTIDE SEQUENCE [LARGE SCALE GENOMIC DNA]</scope>
    <source>
        <strain evidence="8">CG11_big_fil_rev_8_21_14_0_20_37_11</strain>
    </source>
</reference>
<evidence type="ECO:0000256" key="4">
    <source>
        <dbReference type="ARBA" id="ARBA00022723"/>
    </source>
</evidence>
<evidence type="ECO:0000256" key="5">
    <source>
        <dbReference type="ARBA" id="ARBA00023004"/>
    </source>
</evidence>
<dbReference type="PROSITE" id="PS51918">
    <property type="entry name" value="RADICAL_SAM"/>
    <property type="match status" value="1"/>
</dbReference>
<dbReference type="InterPro" id="IPR013785">
    <property type="entry name" value="Aldolase_TIM"/>
</dbReference>
<dbReference type="Pfam" id="PF04055">
    <property type="entry name" value="Radical_SAM"/>
    <property type="match status" value="1"/>
</dbReference>
<keyword evidence="3" id="KW-0949">S-adenosyl-L-methionine</keyword>
<dbReference type="SUPFAM" id="SSF102114">
    <property type="entry name" value="Radical SAM enzymes"/>
    <property type="match status" value="1"/>
</dbReference>
<dbReference type="InterPro" id="IPR050377">
    <property type="entry name" value="Radical_SAM_PqqE_MftC-like"/>
</dbReference>
<dbReference type="InterPro" id="IPR017200">
    <property type="entry name" value="PqqE-like"/>
</dbReference>
<dbReference type="NCBIfam" id="TIGR04085">
    <property type="entry name" value="rSAM_more_4Fe4S"/>
    <property type="match status" value="1"/>
</dbReference>
<sequence>MNLIYTLNYFATRIYRNKIFNKTIKNQRIPPPSLVVWDCTRRCNLHCEHCGAAVSKPPKEIAFGEIKKIIDDVARMKVNNFFITGGEPLIREDIFEILNYIHHKGLKSGIATNGYFIDRQKAEKLKNAHTYSIQISIDGLKKIHNLIRGNNESYDKAVKAIGYLKGLKIPLITVASTISKKNLGDLTNIKNLLVKLKVNIWRICIIMPIGRAKDVKHLLLSPKELIFLLEFVKRNKTSIKIYFGENLPYLLDYEDKIRQEPFLCPVGITTFCIGTDGKIRGCPEQPPMTKFIEGDTRKQSIDEIWQKGFQKYRLNSLIKEDNKCSMCRSKNKCFGGCRVMRLSEIHCIYKLLGKLHS</sequence>
<dbReference type="PANTHER" id="PTHR11228:SF7">
    <property type="entry name" value="PQQA PEPTIDE CYCLASE"/>
    <property type="match status" value="1"/>
</dbReference>
<dbReference type="PANTHER" id="PTHR11228">
    <property type="entry name" value="RADICAL SAM DOMAIN PROTEIN"/>
    <property type="match status" value="1"/>
</dbReference>
<name>A0A2H0NJT2_9BACT</name>
<evidence type="ECO:0000256" key="3">
    <source>
        <dbReference type="ARBA" id="ARBA00022691"/>
    </source>
</evidence>
<keyword evidence="2" id="KW-0004">4Fe-4S</keyword>
<dbReference type="InterPro" id="IPR006638">
    <property type="entry name" value="Elp3/MiaA/NifB-like_rSAM"/>
</dbReference>
<keyword evidence="6" id="KW-0411">Iron-sulfur</keyword>
<dbReference type="Proteomes" id="UP000230707">
    <property type="component" value="Unassembled WGS sequence"/>
</dbReference>
<dbReference type="PIRSF" id="PIRSF037420">
    <property type="entry name" value="PQQ_syn_pqqE"/>
    <property type="match status" value="1"/>
</dbReference>
<keyword evidence="4" id="KW-0479">Metal-binding</keyword>
<feature type="domain" description="Radical SAM core" evidence="7">
    <location>
        <begin position="29"/>
        <end position="245"/>
    </location>
</feature>
<gene>
    <name evidence="8" type="ORF">COV53_02970</name>
</gene>
<evidence type="ECO:0000256" key="6">
    <source>
        <dbReference type="ARBA" id="ARBA00023014"/>
    </source>
</evidence>
<dbReference type="SFLD" id="SFLDG01067">
    <property type="entry name" value="SPASM/twitch_domain_containing"/>
    <property type="match status" value="1"/>
</dbReference>
<dbReference type="InterPro" id="IPR007197">
    <property type="entry name" value="rSAM"/>
</dbReference>